<reference evidence="3" key="1">
    <citation type="journal article" date="2014" name="Int. J. Syst. Evol. Microbiol.">
        <title>Complete genome sequence of Corynebacterium casei LMG S-19264T (=DSM 44701T), isolated from a smear-ripened cheese.</title>
        <authorList>
            <consortium name="US DOE Joint Genome Institute (JGI-PGF)"/>
            <person name="Walter F."/>
            <person name="Albersmeier A."/>
            <person name="Kalinowski J."/>
            <person name="Ruckert C."/>
        </authorList>
    </citation>
    <scope>NUCLEOTIDE SEQUENCE</scope>
    <source>
        <strain evidence="3">CGMCC 1.15330</strain>
    </source>
</reference>
<feature type="region of interest" description="Disordered" evidence="1">
    <location>
        <begin position="68"/>
        <end position="154"/>
    </location>
</feature>
<dbReference type="AlphaFoldDB" id="A0A916WNU7"/>
<gene>
    <name evidence="3" type="ORF">GCM10011380_01220</name>
</gene>
<evidence type="ECO:0000313" key="3">
    <source>
        <dbReference type="EMBL" id="GGB15547.1"/>
    </source>
</evidence>
<keyword evidence="2" id="KW-0472">Membrane</keyword>
<keyword evidence="4" id="KW-1185">Reference proteome</keyword>
<comment type="caution">
    <text evidence="3">The sequence shown here is derived from an EMBL/GenBank/DDBJ whole genome shotgun (WGS) entry which is preliminary data.</text>
</comment>
<sequence length="254" mass="27223">MASSSYRPAPQRQGHHPVRRALSFALAVGAHILVILLLLRLAPDTRTPPEEPPLNTFTLDADRPNARAAVKATKVTRTSAQSASASSRAATPPPLPTPKPTEEKVEWPTMLAENFDLAKVPKGSRGQAADEGRGDTDARGDSAAAYGPGAGPGGARLYNADWQREPTSAEINGYLRKGAPPDSWAEIACQTVPDNRVDNCRVLGESPIGSGLGRSMREAAWQFRILPPRIGGQKQIGAWVRIRISWTGRGADVR</sequence>
<proteinExistence type="predicted"/>
<accession>A0A916WNU7</accession>
<organism evidence="3 4">
    <name type="scientific">Sphingomonas metalli</name>
    <dbReference type="NCBI Taxonomy" id="1779358"/>
    <lineage>
        <taxon>Bacteria</taxon>
        <taxon>Pseudomonadati</taxon>
        <taxon>Pseudomonadota</taxon>
        <taxon>Alphaproteobacteria</taxon>
        <taxon>Sphingomonadales</taxon>
        <taxon>Sphingomonadaceae</taxon>
        <taxon>Sphingomonas</taxon>
    </lineage>
</organism>
<protein>
    <recommendedName>
        <fullName evidence="5">Energy transducer TonB</fullName>
    </recommendedName>
</protein>
<reference evidence="3" key="2">
    <citation type="submission" date="2020-09" db="EMBL/GenBank/DDBJ databases">
        <authorList>
            <person name="Sun Q."/>
            <person name="Zhou Y."/>
        </authorList>
    </citation>
    <scope>NUCLEOTIDE SEQUENCE</scope>
    <source>
        <strain evidence="3">CGMCC 1.15330</strain>
    </source>
</reference>
<keyword evidence="2" id="KW-1133">Transmembrane helix</keyword>
<evidence type="ECO:0000256" key="1">
    <source>
        <dbReference type="SAM" id="MobiDB-lite"/>
    </source>
</evidence>
<dbReference type="EMBL" id="BMIH01000001">
    <property type="protein sequence ID" value="GGB15547.1"/>
    <property type="molecule type" value="Genomic_DNA"/>
</dbReference>
<feature type="compositionally biased region" description="Low complexity" evidence="1">
    <location>
        <begin position="76"/>
        <end position="90"/>
    </location>
</feature>
<dbReference type="Proteomes" id="UP000623067">
    <property type="component" value="Unassembled WGS sequence"/>
</dbReference>
<evidence type="ECO:0008006" key="5">
    <source>
        <dbReference type="Google" id="ProtNLM"/>
    </source>
</evidence>
<feature type="compositionally biased region" description="Basic and acidic residues" evidence="1">
    <location>
        <begin position="128"/>
        <end position="140"/>
    </location>
</feature>
<evidence type="ECO:0000256" key="2">
    <source>
        <dbReference type="SAM" id="Phobius"/>
    </source>
</evidence>
<name>A0A916WNU7_9SPHN</name>
<keyword evidence="2" id="KW-0812">Transmembrane</keyword>
<dbReference type="RefSeq" id="WP_229664284.1">
    <property type="nucleotide sequence ID" value="NZ_BMIH01000001.1"/>
</dbReference>
<feature type="transmembrane region" description="Helical" evidence="2">
    <location>
        <begin position="21"/>
        <end position="42"/>
    </location>
</feature>
<evidence type="ECO:0000313" key="4">
    <source>
        <dbReference type="Proteomes" id="UP000623067"/>
    </source>
</evidence>